<dbReference type="EC" id="2.4.99.28" evidence="14"/>
<feature type="transmembrane region" description="Helical" evidence="17">
    <location>
        <begin position="283"/>
        <end position="309"/>
    </location>
</feature>
<keyword evidence="4 17" id="KW-0812">Transmembrane</keyword>
<dbReference type="GO" id="GO:0009252">
    <property type="term" value="P:peptidoglycan biosynthetic process"/>
    <property type="evidence" value="ECO:0007669"/>
    <property type="project" value="UniProtKB-KW"/>
</dbReference>
<feature type="transmembrane region" description="Helical" evidence="17">
    <location>
        <begin position="152"/>
        <end position="168"/>
    </location>
</feature>
<feature type="transmembrane region" description="Helical" evidence="17">
    <location>
        <begin position="321"/>
        <end position="340"/>
    </location>
</feature>
<evidence type="ECO:0000256" key="6">
    <source>
        <dbReference type="ARBA" id="ARBA00022984"/>
    </source>
</evidence>
<comment type="catalytic activity">
    <reaction evidence="15">
        <text>[GlcNAc-(1-&gt;4)-Mur2Ac(oyl-L-Ala-gamma-D-Glu-L-Lys-D-Ala-D-Ala)](n)-di-trans,octa-cis-undecaprenyl diphosphate + beta-D-GlcNAc-(1-&gt;4)-Mur2Ac(oyl-L-Ala-gamma-D-Glu-L-Lys-D-Ala-D-Ala)-di-trans,octa-cis-undecaprenyl diphosphate = [GlcNAc-(1-&gt;4)-Mur2Ac(oyl-L-Ala-gamma-D-Glu-L-Lys-D-Ala-D-Ala)](n+1)-di-trans,octa-cis-undecaprenyl diphosphate + di-trans,octa-cis-undecaprenyl diphosphate + H(+)</text>
        <dbReference type="Rhea" id="RHEA:23708"/>
        <dbReference type="Rhea" id="RHEA-COMP:9602"/>
        <dbReference type="Rhea" id="RHEA-COMP:9603"/>
        <dbReference type="ChEBI" id="CHEBI:15378"/>
        <dbReference type="ChEBI" id="CHEBI:58405"/>
        <dbReference type="ChEBI" id="CHEBI:60033"/>
        <dbReference type="ChEBI" id="CHEBI:78435"/>
        <dbReference type="EC" id="2.4.99.28"/>
    </reaction>
</comment>
<evidence type="ECO:0000256" key="15">
    <source>
        <dbReference type="ARBA" id="ARBA00049902"/>
    </source>
</evidence>
<evidence type="ECO:0000256" key="16">
    <source>
        <dbReference type="ARBA" id="ARBA00049966"/>
    </source>
</evidence>
<evidence type="ECO:0000256" key="10">
    <source>
        <dbReference type="ARBA" id="ARBA00033270"/>
    </source>
</evidence>
<accession>W9EJY6</accession>
<evidence type="ECO:0000256" key="1">
    <source>
        <dbReference type="ARBA" id="ARBA00004141"/>
    </source>
</evidence>
<keyword evidence="3" id="KW-0808">Transferase</keyword>
<evidence type="ECO:0000256" key="11">
    <source>
        <dbReference type="ARBA" id="ARBA00038053"/>
    </source>
</evidence>
<dbReference type="EMBL" id="ALXG01000045">
    <property type="protein sequence ID" value="ETO39994.1"/>
    <property type="molecule type" value="Genomic_DNA"/>
</dbReference>
<dbReference type="GO" id="GO:0005886">
    <property type="term" value="C:plasma membrane"/>
    <property type="evidence" value="ECO:0007669"/>
    <property type="project" value="TreeGrafter"/>
</dbReference>
<sequence>MKKFLNGIDWYLFFPYIILCGIGIVMVYSASAGMGMLHQGMAQSYLHKQILFVIISLMIVLGMSRCRFVYLKNITFLMVAVSTMFFILIALLFLGKSINGASGWITLGSFSIQPAELCKFLFIVYFAHLFWKRRFLIAQNGALRTFFWPKKFYPLMLPVVMIWLIFIQPDTGGALINTFIILVMFGTTITSKRWLTLYSLLVMIGPLALYRIFKKPIGLFFANSHHYQFQRFVAVYNPFLHPQSSGQQLINSFYAISNGGLWGRGLGNSIQKMGYLAEPNTDFILPIISEELGLVAVIFVLGLLLMLIVRSIDIGFRSNNIYYSSICYGTAAYLFVQTLLNAGGSVGYIPLTGVALPFVSYGGSSIVTLSLCLGMVMSISRIEQHQGLL</sequence>
<reference evidence="18 19" key="1">
    <citation type="submission" date="2012-08" db="EMBL/GenBank/DDBJ databases">
        <title>Genome sequencing of Lactobacillus florum 8D.</title>
        <authorList>
            <person name="Kim E.B."/>
            <person name="Marco M.L."/>
        </authorList>
    </citation>
    <scope>NUCLEOTIDE SEQUENCE [LARGE SCALE GENOMIC DNA]</scope>
    <source>
        <strain evidence="18 19">8D</strain>
    </source>
</reference>
<keyword evidence="19" id="KW-1185">Reference proteome</keyword>
<feature type="transmembrane region" description="Helical" evidence="17">
    <location>
        <begin position="114"/>
        <end position="131"/>
    </location>
</feature>
<keyword evidence="6" id="KW-0573">Peptidoglycan synthesis</keyword>
<evidence type="ECO:0000256" key="2">
    <source>
        <dbReference type="ARBA" id="ARBA00022676"/>
    </source>
</evidence>
<feature type="transmembrane region" description="Helical" evidence="17">
    <location>
        <begin position="360"/>
        <end position="379"/>
    </location>
</feature>
<evidence type="ECO:0000256" key="8">
    <source>
        <dbReference type="ARBA" id="ARBA00023136"/>
    </source>
</evidence>
<evidence type="ECO:0000313" key="18">
    <source>
        <dbReference type="EMBL" id="ETO39994.1"/>
    </source>
</evidence>
<dbReference type="GO" id="GO:0032153">
    <property type="term" value="C:cell division site"/>
    <property type="evidence" value="ECO:0007669"/>
    <property type="project" value="TreeGrafter"/>
</dbReference>
<dbReference type="GO" id="GO:0015648">
    <property type="term" value="F:lipid-linked peptidoglycan transporter activity"/>
    <property type="evidence" value="ECO:0007669"/>
    <property type="project" value="TreeGrafter"/>
</dbReference>
<evidence type="ECO:0000256" key="12">
    <source>
        <dbReference type="ARBA" id="ARBA00041185"/>
    </source>
</evidence>
<evidence type="ECO:0000256" key="7">
    <source>
        <dbReference type="ARBA" id="ARBA00022989"/>
    </source>
</evidence>
<feature type="transmembrane region" description="Helical" evidence="17">
    <location>
        <begin position="45"/>
        <end position="62"/>
    </location>
</feature>
<dbReference type="InterPro" id="IPR001182">
    <property type="entry name" value="FtsW/RodA"/>
</dbReference>
<feature type="transmembrane region" description="Helical" evidence="17">
    <location>
        <begin position="12"/>
        <end position="33"/>
    </location>
</feature>
<dbReference type="OrthoDB" id="9812661at2"/>
<keyword evidence="7 17" id="KW-1133">Transmembrane helix</keyword>
<evidence type="ECO:0000256" key="14">
    <source>
        <dbReference type="ARBA" id="ARBA00044770"/>
    </source>
</evidence>
<keyword evidence="18" id="KW-0132">Cell division</keyword>
<name>W9EJY6_9LACO</name>
<evidence type="ECO:0000256" key="17">
    <source>
        <dbReference type="SAM" id="Phobius"/>
    </source>
</evidence>
<proteinExistence type="inferred from homology"/>
<feature type="transmembrane region" description="Helical" evidence="17">
    <location>
        <begin position="74"/>
        <end position="94"/>
    </location>
</feature>
<dbReference type="PATRIC" id="fig|1221538.3.peg.1110"/>
<evidence type="ECO:0000256" key="3">
    <source>
        <dbReference type="ARBA" id="ARBA00022679"/>
    </source>
</evidence>
<keyword evidence="8 17" id="KW-0472">Membrane</keyword>
<comment type="function">
    <text evidence="16">Peptidoglycan polymerase that is essential for cell division.</text>
</comment>
<evidence type="ECO:0000256" key="4">
    <source>
        <dbReference type="ARBA" id="ARBA00022692"/>
    </source>
</evidence>
<dbReference type="AlphaFoldDB" id="W9EJY6"/>
<evidence type="ECO:0000256" key="5">
    <source>
        <dbReference type="ARBA" id="ARBA00022960"/>
    </source>
</evidence>
<feature type="transmembrane region" description="Helical" evidence="17">
    <location>
        <begin position="195"/>
        <end position="213"/>
    </location>
</feature>
<dbReference type="GO" id="GO:0008360">
    <property type="term" value="P:regulation of cell shape"/>
    <property type="evidence" value="ECO:0007669"/>
    <property type="project" value="UniProtKB-KW"/>
</dbReference>
<dbReference type="RefSeq" id="WP_035422397.1">
    <property type="nucleotide sequence ID" value="NZ_ALXG01000045.1"/>
</dbReference>
<dbReference type="Pfam" id="PF01098">
    <property type="entry name" value="FTSW_RODA_SPOVE"/>
    <property type="match status" value="1"/>
</dbReference>
<protein>
    <recommendedName>
        <fullName evidence="12">Probable peptidoglycan glycosyltransferase FtsW</fullName>
        <ecNumber evidence="14">2.4.99.28</ecNumber>
    </recommendedName>
    <alternativeName>
        <fullName evidence="13">Cell division protein FtsW</fullName>
    </alternativeName>
    <alternativeName>
        <fullName evidence="10">Cell wall polymerase</fullName>
    </alternativeName>
    <alternativeName>
        <fullName evidence="9">Peptidoglycan polymerase</fullName>
    </alternativeName>
</protein>
<gene>
    <name evidence="18" type="ORF">B808_1103</name>
</gene>
<dbReference type="PANTHER" id="PTHR30474:SF2">
    <property type="entry name" value="PEPTIDOGLYCAN GLYCOSYLTRANSFERASE FTSW-RELATED"/>
    <property type="match status" value="1"/>
</dbReference>
<comment type="similarity">
    <text evidence="11">Belongs to the SEDS family. FtsW subfamily.</text>
</comment>
<evidence type="ECO:0000313" key="19">
    <source>
        <dbReference type="Proteomes" id="UP000019474"/>
    </source>
</evidence>
<keyword evidence="2" id="KW-0328">Glycosyltransferase</keyword>
<feature type="transmembrane region" description="Helical" evidence="17">
    <location>
        <begin position="174"/>
        <end position="190"/>
    </location>
</feature>
<evidence type="ECO:0000256" key="13">
    <source>
        <dbReference type="ARBA" id="ARBA00041418"/>
    </source>
</evidence>
<dbReference type="GO" id="GO:0051301">
    <property type="term" value="P:cell division"/>
    <property type="evidence" value="ECO:0007669"/>
    <property type="project" value="UniProtKB-KW"/>
</dbReference>
<organism evidence="18 19">
    <name type="scientific">Fructilactobacillus florum 8D</name>
    <dbReference type="NCBI Taxonomy" id="1221538"/>
    <lineage>
        <taxon>Bacteria</taxon>
        <taxon>Bacillati</taxon>
        <taxon>Bacillota</taxon>
        <taxon>Bacilli</taxon>
        <taxon>Lactobacillales</taxon>
        <taxon>Lactobacillaceae</taxon>
        <taxon>Fructilactobacillus</taxon>
    </lineage>
</organism>
<dbReference type="Proteomes" id="UP000019474">
    <property type="component" value="Unassembled WGS sequence"/>
</dbReference>
<evidence type="ECO:0000256" key="9">
    <source>
        <dbReference type="ARBA" id="ARBA00032370"/>
    </source>
</evidence>
<dbReference type="PANTHER" id="PTHR30474">
    <property type="entry name" value="CELL CYCLE PROTEIN"/>
    <property type="match status" value="1"/>
</dbReference>
<comment type="caution">
    <text evidence="18">The sequence shown here is derived from an EMBL/GenBank/DDBJ whole genome shotgun (WGS) entry which is preliminary data.</text>
</comment>
<keyword evidence="5" id="KW-0133">Cell shape</keyword>
<comment type="subcellular location">
    <subcellularLocation>
        <location evidence="1">Membrane</location>
        <topology evidence="1">Multi-pass membrane protein</topology>
    </subcellularLocation>
</comment>
<dbReference type="GO" id="GO:0008955">
    <property type="term" value="F:peptidoglycan glycosyltransferase activity"/>
    <property type="evidence" value="ECO:0007669"/>
    <property type="project" value="UniProtKB-EC"/>
</dbReference>
<keyword evidence="18" id="KW-0131">Cell cycle</keyword>